<dbReference type="Gene3D" id="2.60.40.10">
    <property type="entry name" value="Immunoglobulins"/>
    <property type="match status" value="1"/>
</dbReference>
<dbReference type="InterPro" id="IPR013783">
    <property type="entry name" value="Ig-like_fold"/>
</dbReference>
<dbReference type="CDD" id="cd00146">
    <property type="entry name" value="PKD"/>
    <property type="match status" value="1"/>
</dbReference>
<evidence type="ECO:0000313" key="2">
    <source>
        <dbReference type="EMBL" id="MBF4762484.1"/>
    </source>
</evidence>
<dbReference type="SUPFAM" id="SSF49299">
    <property type="entry name" value="PKD domain"/>
    <property type="match status" value="1"/>
</dbReference>
<dbReference type="RefSeq" id="WP_194705591.1">
    <property type="nucleotide sequence ID" value="NZ_JADKPN010000001.1"/>
</dbReference>
<comment type="caution">
    <text evidence="2">The sequence shown here is derived from an EMBL/GenBank/DDBJ whole genome shotgun (WGS) entry which is preliminary data.</text>
</comment>
<organism evidence="2 3">
    <name type="scientific">Nocardioides islandensis</name>
    <dbReference type="NCBI Taxonomy" id="433663"/>
    <lineage>
        <taxon>Bacteria</taxon>
        <taxon>Bacillati</taxon>
        <taxon>Actinomycetota</taxon>
        <taxon>Actinomycetes</taxon>
        <taxon>Propionibacteriales</taxon>
        <taxon>Nocardioidaceae</taxon>
        <taxon>Nocardioides</taxon>
    </lineage>
</organism>
<feature type="domain" description="PKD" evidence="1">
    <location>
        <begin position="133"/>
        <end position="169"/>
    </location>
</feature>
<dbReference type="EMBL" id="JADKPN010000001">
    <property type="protein sequence ID" value="MBF4762484.1"/>
    <property type="molecule type" value="Genomic_DNA"/>
</dbReference>
<sequence length="218" mass="23791">MMVSGHVEGISYSLQPMCVETQIAEPSCINQQQCQEPPDTWKFEVYRTSPGHPNEPWGTVCLDVDTAEHFDVITPGRVFKAMKTLDWPTAELVIQPPDGRTLVNLKTNFLTTTTEPTTKTVSLLGHSVDIEATPVGYTWHFGDGTEQSGTDPGAEYPDLRITHVYDKAGVTVAPSVDVTYHGRFRVDGGAWADIPDELTVAGTPVDLQVLTATPHLVG</sequence>
<dbReference type="Proteomes" id="UP000640489">
    <property type="component" value="Unassembled WGS sequence"/>
</dbReference>
<dbReference type="InterPro" id="IPR035986">
    <property type="entry name" value="PKD_dom_sf"/>
</dbReference>
<dbReference type="GO" id="GO:0005975">
    <property type="term" value="P:carbohydrate metabolic process"/>
    <property type="evidence" value="ECO:0007669"/>
    <property type="project" value="UniProtKB-ARBA"/>
</dbReference>
<name>A0A930V7U4_9ACTN</name>
<accession>A0A930V7U4</accession>
<dbReference type="InterPro" id="IPR000601">
    <property type="entry name" value="PKD_dom"/>
</dbReference>
<dbReference type="Pfam" id="PF00801">
    <property type="entry name" value="PKD"/>
    <property type="match status" value="1"/>
</dbReference>
<evidence type="ECO:0000313" key="3">
    <source>
        <dbReference type="Proteomes" id="UP000640489"/>
    </source>
</evidence>
<keyword evidence="3" id="KW-1185">Reference proteome</keyword>
<reference evidence="2" key="1">
    <citation type="submission" date="2020-11" db="EMBL/GenBank/DDBJ databases">
        <title>Nocardioides sp. nov., isolated from Soil of Cynanchum wilfordii Hemsley rhizosphere.</title>
        <authorList>
            <person name="Lee J.-S."/>
            <person name="Suh M.K."/>
            <person name="Kim J.-S."/>
        </authorList>
    </citation>
    <scope>NUCLEOTIDE SEQUENCE</scope>
    <source>
        <strain evidence="2">KCTC 19275</strain>
    </source>
</reference>
<protein>
    <recommendedName>
        <fullName evidence="1">PKD domain-containing protein</fullName>
    </recommendedName>
</protein>
<gene>
    <name evidence="2" type="ORF">ISU07_05055</name>
</gene>
<dbReference type="AlphaFoldDB" id="A0A930V7U4"/>
<evidence type="ECO:0000259" key="1">
    <source>
        <dbReference type="PROSITE" id="PS50093"/>
    </source>
</evidence>
<proteinExistence type="predicted"/>
<dbReference type="PROSITE" id="PS50093">
    <property type="entry name" value="PKD"/>
    <property type="match status" value="1"/>
</dbReference>